<proteinExistence type="predicted"/>
<dbReference type="EMBL" id="KE356560">
    <property type="protein sequence ID" value="ERG90723.1"/>
    <property type="molecule type" value="Genomic_DNA"/>
</dbReference>
<evidence type="ECO:0000313" key="1">
    <source>
        <dbReference type="EMBL" id="ERG90723.1"/>
    </source>
</evidence>
<accession>U1N2X5</accession>
<dbReference type="STRING" id="1238424.J07HQW1_00750"/>
<sequence>MEVRRTAPVKLVVPDEYHNDLHETADQFLYCANEASDYCWCWDDTDYEDCITSKREK</sequence>
<gene>
    <name evidence="1" type="ORF">J07HQW1_00750</name>
</gene>
<evidence type="ECO:0000313" key="2">
    <source>
        <dbReference type="Proteomes" id="UP000030649"/>
    </source>
</evidence>
<protein>
    <submittedName>
        <fullName evidence="1">Uncharacterized protein</fullName>
    </submittedName>
</protein>
<dbReference type="Proteomes" id="UP000030649">
    <property type="component" value="Unassembled WGS sequence"/>
</dbReference>
<name>U1N2X5_9EURY</name>
<reference evidence="1 2" key="1">
    <citation type="journal article" date="2013" name="PLoS ONE">
        <title>Assembly-driven community genomics of a hypersaline microbial ecosystem.</title>
        <authorList>
            <person name="Podell S."/>
            <person name="Ugalde J.A."/>
            <person name="Narasingarao P."/>
            <person name="Banfield J.F."/>
            <person name="Heidelberg K.B."/>
            <person name="Allen E.E."/>
        </authorList>
    </citation>
    <scope>NUCLEOTIDE SEQUENCE [LARGE SCALE GENOMIC DNA]</scope>
    <source>
        <strain evidence="2">J07HQW1</strain>
    </source>
</reference>
<organism evidence="1 2">
    <name type="scientific">Haloquadratum walsbyi J07HQW1</name>
    <dbReference type="NCBI Taxonomy" id="1238424"/>
    <lineage>
        <taxon>Archaea</taxon>
        <taxon>Methanobacteriati</taxon>
        <taxon>Methanobacteriota</taxon>
        <taxon>Stenosarchaea group</taxon>
        <taxon>Halobacteria</taxon>
        <taxon>Halobacteriales</taxon>
        <taxon>Haloferacaceae</taxon>
        <taxon>Haloquadratum</taxon>
    </lineage>
</organism>
<dbReference type="AlphaFoldDB" id="U1N2X5"/>
<dbReference type="HOGENOM" id="CLU_2985625_0_0_2"/>